<dbReference type="AlphaFoldDB" id="A0A9X3ES65"/>
<evidence type="ECO:0000256" key="1">
    <source>
        <dbReference type="SAM" id="MobiDB-lite"/>
    </source>
</evidence>
<sequence>MNPELCRHGWAVTRAAGSIVLTCRERGEVVLLGLAARLFDLVDGRRGPTELARILSAVPEDIFCALDELADHGLLRARVSPPAAVRPLGRREVLGALVGAAAAGVVPTEAVAAPGSGEQALSPPGLGDPHLAAAPPHEHVDKEHRGKAEQHRKLGASSLAAPLQLVTAEAHARAEADLLGAYESAAKRADSPAEAADKQRVELAPELAAAREADRKRSVAPLLAEEQAAKTEVDPLSRDLVGPAAALSAREQHAKLAGEFGPAHEQAHKALVAALAERRLQPGEQRDKQVQAAQDARWRADIAGARTEEQDDKAVLRAAATPGPSREQDRQRAEAAREQHRADRLAEFQRRQATLALEARERAAQAARSEVAEQALKTRAVEEAGKHDTVRVELRAREHAAKSR</sequence>
<name>A0A9X3ES65_9BACT</name>
<feature type="compositionally biased region" description="Basic and acidic residues" evidence="1">
    <location>
        <begin position="136"/>
        <end position="151"/>
    </location>
</feature>
<comment type="caution">
    <text evidence="2">The sequence shown here is derived from an EMBL/GenBank/DDBJ whole genome shotgun (WGS) entry which is preliminary data.</text>
</comment>
<feature type="compositionally biased region" description="Basic and acidic residues" evidence="1">
    <location>
        <begin position="296"/>
        <end position="315"/>
    </location>
</feature>
<feature type="region of interest" description="Disordered" evidence="1">
    <location>
        <begin position="114"/>
        <end position="151"/>
    </location>
</feature>
<accession>A0A9X3ES65</accession>
<evidence type="ECO:0000313" key="3">
    <source>
        <dbReference type="Proteomes" id="UP001150924"/>
    </source>
</evidence>
<proteinExistence type="predicted"/>
<dbReference type="Proteomes" id="UP001150924">
    <property type="component" value="Unassembled WGS sequence"/>
</dbReference>
<protein>
    <submittedName>
        <fullName evidence="2">Uncharacterized protein</fullName>
    </submittedName>
</protein>
<keyword evidence="3" id="KW-1185">Reference proteome</keyword>
<gene>
    <name evidence="2" type="ORF">OV079_22195</name>
</gene>
<feature type="compositionally biased region" description="Basic and acidic residues" evidence="1">
    <location>
        <begin position="326"/>
        <end position="343"/>
    </location>
</feature>
<evidence type="ECO:0000313" key="2">
    <source>
        <dbReference type="EMBL" id="MCY1008220.1"/>
    </source>
</evidence>
<reference evidence="2" key="1">
    <citation type="submission" date="2022-11" db="EMBL/GenBank/DDBJ databases">
        <title>Minimal conservation of predation-associated metabolite biosynthetic gene clusters underscores biosynthetic potential of Myxococcota including descriptions for ten novel species: Archangium lansinium sp. nov., Myxococcus landrumus sp. nov., Nannocystis bai.</title>
        <authorList>
            <person name="Ahearne A."/>
            <person name="Stevens C."/>
            <person name="Phillips K."/>
        </authorList>
    </citation>
    <scope>NUCLEOTIDE SEQUENCE</scope>
    <source>
        <strain evidence="2">Na p29</strain>
    </source>
</reference>
<organism evidence="2 3">
    <name type="scientific">Nannocystis pusilla</name>
    <dbReference type="NCBI Taxonomy" id="889268"/>
    <lineage>
        <taxon>Bacteria</taxon>
        <taxon>Pseudomonadati</taxon>
        <taxon>Myxococcota</taxon>
        <taxon>Polyangia</taxon>
        <taxon>Nannocystales</taxon>
        <taxon>Nannocystaceae</taxon>
        <taxon>Nannocystis</taxon>
    </lineage>
</organism>
<dbReference type="RefSeq" id="WP_267770860.1">
    <property type="nucleotide sequence ID" value="NZ_JAPNKE010000002.1"/>
</dbReference>
<dbReference type="EMBL" id="JAPNKE010000002">
    <property type="protein sequence ID" value="MCY1008220.1"/>
    <property type="molecule type" value="Genomic_DNA"/>
</dbReference>
<feature type="compositionally biased region" description="Basic and acidic residues" evidence="1">
    <location>
        <begin position="280"/>
        <end position="289"/>
    </location>
</feature>
<feature type="region of interest" description="Disordered" evidence="1">
    <location>
        <begin position="280"/>
        <end position="343"/>
    </location>
</feature>